<dbReference type="GO" id="GO:0006886">
    <property type="term" value="P:intracellular protein transport"/>
    <property type="evidence" value="ECO:0007669"/>
    <property type="project" value="InterPro"/>
</dbReference>
<dbReference type="GO" id="GO:0012505">
    <property type="term" value="C:endomembrane system"/>
    <property type="evidence" value="ECO:0007669"/>
    <property type="project" value="UniProtKB-SubCell"/>
</dbReference>
<dbReference type="VEuPathDB" id="AmoebaDB:EHI8A_215820"/>
<dbReference type="VEuPathDB" id="AmoebaDB:EHI8A_070510"/>
<dbReference type="FunFam" id="1.25.10.10:FF:001224">
    <property type="entry name" value="AP complex subunit beta"/>
    <property type="match status" value="1"/>
</dbReference>
<keyword evidence="3" id="KW-0813">Transport</keyword>
<dbReference type="PANTHER" id="PTHR11134">
    <property type="entry name" value="ADAPTOR COMPLEX SUBUNIT BETA FAMILY MEMBER"/>
    <property type="match status" value="1"/>
</dbReference>
<dbReference type="InterPro" id="IPR016024">
    <property type="entry name" value="ARM-type_fold"/>
</dbReference>
<dbReference type="FunFam" id="2.60.40.1150:FF:000002">
    <property type="entry name" value="Beta-adaptin-like protein C"/>
    <property type="match status" value="1"/>
</dbReference>
<sequence length="874" mass="98994">MEGMKRFLFGNVPPKGTVPFNSNPKKKSTTTTQKKNYKTDIKKMKDELQELREMLQSKEIEEQREALRKIVLATAEGKDCSFMFMDVLKIIQTNDVSLKQMIYLYISAYASIDEQQAILGVNSLIIDSKHHDAHVRGLALRTMGNIRLQMTAEYFVQPLLNGLDDNDPYVRRNAVLGLLKLLHIPNTSIDREAIEKKFVLLLNDSDSCVVANVINAINELPEMLYLLKSPETISRMIELIDGASDFTQAVFIKCFTNYVPSSSQEAERITQKVFDKGSVTNEGVVIDTLKLVLRYQPFLNASKVEEYFSILANIIMKMNASLTSSKQYDVLYIFYRNIKHFLFTQRKLFVSQLFCFYISYEDPINLRIEKLEILLSLAEETNVKDLLDELTEDSLASLDFAPKTLKAIATLVTKFPSLASQCVSSIIRISNEVPQLSESCLVALSEILIHTDGMYLKALPLLLNNIENLENVEAKCALIYLCGEFVTKITNAKEFIAKCIERYTDECLEVRLTLLTACGKIYCEVPFTETTQKVLEIAIKSVECDERERAVYIWRILSGGEKLVKGKTVGMEKVLERREMLMNIGSISTVLEIPKKDIKSYSAPKRTIKNIVGDKEKQQELDEKNKEIYAQLKQKRNQGNQKILSVENERINSLISVSNNVHQFDIDGMIIKKEGKLFMKMRIKNTSGAVINGLFMQINNNSFGLSCGTFDKTTLQVDEIYSTDLPLYFNGVSLEGKLNNVMQLGISHSTKQVSFYTLIMPIYLASISEGVPTQPRVCAEIYHKFPCDSTLVLVFNHIQPGESKNVLVDCGFKVVAEKVEGTVAKLIMIIKLIKDIIIMADIGIDAIKKTITFHMKSSDFSQLKLMEQSLTPLF</sequence>
<dbReference type="VEuPathDB" id="AmoebaDB:EHI5A_078430"/>
<keyword evidence="4" id="KW-0653">Protein transport</keyword>
<keyword evidence="5" id="KW-0472">Membrane</keyword>
<dbReference type="InterPro" id="IPR002553">
    <property type="entry name" value="Clathrin/coatomer_adapt-like_N"/>
</dbReference>
<dbReference type="AlphaFoldDB" id="A0A5K1U0X8"/>
<protein>
    <submittedName>
        <fullName evidence="9">Adaptor protein p family protein</fullName>
    </submittedName>
</protein>
<evidence type="ECO:0000256" key="1">
    <source>
        <dbReference type="ARBA" id="ARBA00004308"/>
    </source>
</evidence>
<dbReference type="Proteomes" id="UP000078387">
    <property type="component" value="Unassembled WGS sequence"/>
</dbReference>
<dbReference type="VEuPathDB" id="AmoebaDB:EHI7A_067530"/>
<feature type="region of interest" description="Disordered" evidence="7">
    <location>
        <begin position="9"/>
        <end position="36"/>
    </location>
</feature>
<dbReference type="VEuPathDB" id="AmoebaDB:EHI5A_078440"/>
<reference evidence="9 10" key="1">
    <citation type="submission" date="2016-05" db="EMBL/GenBank/DDBJ databases">
        <title>First whole genome sequencing of Entamoeba histolytica HM1:IMSS-clone-6.</title>
        <authorList>
            <person name="Mukherjee Avik.K."/>
            <person name="Izumyama S."/>
            <person name="Nakada-Tsukui K."/>
            <person name="Nozaki T."/>
        </authorList>
    </citation>
    <scope>NUCLEOTIDE SEQUENCE [LARGE SCALE GENOMIC DNA]</scope>
    <source>
        <strain evidence="9 10">HM1:IMSS clone 6</strain>
    </source>
</reference>
<evidence type="ECO:0000256" key="4">
    <source>
        <dbReference type="ARBA" id="ARBA00022927"/>
    </source>
</evidence>
<dbReference type="VEuPathDB" id="AmoebaDB:EHI7A_182750"/>
<dbReference type="InterPro" id="IPR013041">
    <property type="entry name" value="Clathrin_app_Ig-like_sf"/>
</dbReference>
<comment type="subcellular location">
    <subcellularLocation>
        <location evidence="1">Endomembrane system</location>
    </subcellularLocation>
</comment>
<dbReference type="EMBL" id="BDEQ01000001">
    <property type="protein sequence ID" value="GAT96657.1"/>
    <property type="molecule type" value="Genomic_DNA"/>
</dbReference>
<evidence type="ECO:0000313" key="9">
    <source>
        <dbReference type="EMBL" id="GAT96657.1"/>
    </source>
</evidence>
<dbReference type="SUPFAM" id="SSF48371">
    <property type="entry name" value="ARM repeat"/>
    <property type="match status" value="1"/>
</dbReference>
<dbReference type="VEuPathDB" id="AmoebaDB:EHI_058450"/>
<comment type="caution">
    <text evidence="9">The sequence shown here is derived from an EMBL/GenBank/DDBJ whole genome shotgun (WGS) entry which is preliminary data.</text>
</comment>
<dbReference type="VEuPathDB" id="AmoebaDB:KM1_092780"/>
<evidence type="ECO:0000256" key="5">
    <source>
        <dbReference type="ARBA" id="ARBA00023136"/>
    </source>
</evidence>
<dbReference type="GO" id="GO:0030117">
    <property type="term" value="C:membrane coat"/>
    <property type="evidence" value="ECO:0007669"/>
    <property type="project" value="InterPro"/>
</dbReference>
<evidence type="ECO:0000256" key="2">
    <source>
        <dbReference type="ARBA" id="ARBA00006613"/>
    </source>
</evidence>
<evidence type="ECO:0000259" key="8">
    <source>
        <dbReference type="Pfam" id="PF01602"/>
    </source>
</evidence>
<proteinExistence type="inferred from homology"/>
<dbReference type="InterPro" id="IPR013037">
    <property type="entry name" value="Clathrin_b-adaptin_app_Ig-like"/>
</dbReference>
<evidence type="ECO:0000256" key="6">
    <source>
        <dbReference type="SAM" id="Coils"/>
    </source>
</evidence>
<dbReference type="InterPro" id="IPR026739">
    <property type="entry name" value="AP_beta"/>
</dbReference>
<keyword evidence="6" id="KW-0175">Coiled coil</keyword>
<comment type="similarity">
    <text evidence="2">Belongs to the adaptor complexes large subunit family.</text>
</comment>
<dbReference type="Gene3D" id="2.60.40.1150">
    <property type="match status" value="1"/>
</dbReference>
<gene>
    <name evidence="9" type="ORF">CL6EHI_058450</name>
</gene>
<feature type="domain" description="Clathrin/coatomer adaptor adaptin-like N-terminal" evidence="8">
    <location>
        <begin position="47"/>
        <end position="559"/>
    </location>
</feature>
<organism evidence="9 10">
    <name type="scientific">Entamoeba histolytica</name>
    <dbReference type="NCBI Taxonomy" id="5759"/>
    <lineage>
        <taxon>Eukaryota</taxon>
        <taxon>Amoebozoa</taxon>
        <taxon>Evosea</taxon>
        <taxon>Archamoebae</taxon>
        <taxon>Mastigamoebida</taxon>
        <taxon>Entamoebidae</taxon>
        <taxon>Entamoeba</taxon>
    </lineage>
</organism>
<dbReference type="GO" id="GO:0016192">
    <property type="term" value="P:vesicle-mediated transport"/>
    <property type="evidence" value="ECO:0007669"/>
    <property type="project" value="InterPro"/>
</dbReference>
<dbReference type="Gene3D" id="1.25.10.10">
    <property type="entry name" value="Leucine-rich Repeat Variant"/>
    <property type="match status" value="1"/>
</dbReference>
<evidence type="ECO:0000256" key="7">
    <source>
        <dbReference type="SAM" id="MobiDB-lite"/>
    </source>
</evidence>
<dbReference type="InterPro" id="IPR011989">
    <property type="entry name" value="ARM-like"/>
</dbReference>
<dbReference type="SUPFAM" id="SSF49348">
    <property type="entry name" value="Clathrin adaptor appendage domain"/>
    <property type="match status" value="1"/>
</dbReference>
<evidence type="ECO:0000313" key="10">
    <source>
        <dbReference type="Proteomes" id="UP000078387"/>
    </source>
</evidence>
<dbReference type="Pfam" id="PF01602">
    <property type="entry name" value="Adaptin_N"/>
    <property type="match status" value="1"/>
</dbReference>
<accession>A0A5K1U0X8</accession>
<feature type="coiled-coil region" evidence="6">
    <location>
        <begin position="618"/>
        <end position="649"/>
    </location>
</feature>
<name>A0A5K1U0X8_ENTHI</name>
<evidence type="ECO:0000256" key="3">
    <source>
        <dbReference type="ARBA" id="ARBA00022448"/>
    </source>
</evidence>
<dbReference type="VEuPathDB" id="AmoebaDB:KM1_092890"/>
<dbReference type="OMA" id="KHFLFIQ"/>